<sequence>MRFFRLVSMIEGLSLLTLLFVAMPLRTYADMPLAVTYAGWIHGILYLFYGAVALVVSHRQSWSILQWLLLLFLGAVPFAFTWVDWRLRRALPPLGAAPRTEPS</sequence>
<gene>
    <name evidence="8" type="ORF">VCB98_11400</name>
</gene>
<proteinExistence type="predicted"/>
<keyword evidence="2" id="KW-1003">Cell membrane</keyword>
<dbReference type="Proteomes" id="UP001302316">
    <property type="component" value="Unassembled WGS sequence"/>
</dbReference>
<reference evidence="8 9" key="1">
    <citation type="submission" date="2023-12" db="EMBL/GenBank/DDBJ databases">
        <title>Whole-genome sequencing of halo(alkali)philic microorganisms from hypersaline lakes.</title>
        <authorList>
            <person name="Sorokin D.Y."/>
            <person name="Merkel A.Y."/>
            <person name="Messina E."/>
            <person name="Yakimov M."/>
        </authorList>
    </citation>
    <scope>NUCLEOTIDE SEQUENCE [LARGE SCALE GENOMIC DNA]</scope>
    <source>
        <strain evidence="8 9">AB-CW1</strain>
    </source>
</reference>
<keyword evidence="9" id="KW-1185">Reference proteome</keyword>
<dbReference type="InterPro" id="IPR023845">
    <property type="entry name" value="DUF3817_TM"/>
</dbReference>
<organism evidence="8 9">
    <name type="scientific">Natronospira elongata</name>
    <dbReference type="NCBI Taxonomy" id="3110268"/>
    <lineage>
        <taxon>Bacteria</taxon>
        <taxon>Pseudomonadati</taxon>
        <taxon>Pseudomonadota</taxon>
        <taxon>Gammaproteobacteria</taxon>
        <taxon>Natronospirales</taxon>
        <taxon>Natronospiraceae</taxon>
        <taxon>Natronospira</taxon>
    </lineage>
</organism>
<evidence type="ECO:0000313" key="9">
    <source>
        <dbReference type="Proteomes" id="UP001302316"/>
    </source>
</evidence>
<evidence type="ECO:0000256" key="6">
    <source>
        <dbReference type="SAM" id="Phobius"/>
    </source>
</evidence>
<protein>
    <submittedName>
        <fullName evidence="8">DUF3817 domain-containing protein</fullName>
    </submittedName>
</protein>
<name>A0AAP6JG56_9GAMM</name>
<feature type="transmembrane region" description="Helical" evidence="6">
    <location>
        <begin position="39"/>
        <end position="57"/>
    </location>
</feature>
<dbReference type="NCBIfam" id="TIGR03954">
    <property type="entry name" value="integ_memb_HG"/>
    <property type="match status" value="1"/>
</dbReference>
<dbReference type="PANTHER" id="PTHR40077">
    <property type="entry name" value="MEMBRANE PROTEIN-RELATED"/>
    <property type="match status" value="1"/>
</dbReference>
<evidence type="ECO:0000256" key="5">
    <source>
        <dbReference type="ARBA" id="ARBA00023136"/>
    </source>
</evidence>
<feature type="transmembrane region" description="Helical" evidence="6">
    <location>
        <begin position="64"/>
        <end position="83"/>
    </location>
</feature>
<evidence type="ECO:0000313" key="8">
    <source>
        <dbReference type="EMBL" id="MEA5446425.1"/>
    </source>
</evidence>
<comment type="caution">
    <text evidence="8">The sequence shown here is derived from an EMBL/GenBank/DDBJ whole genome shotgun (WGS) entry which is preliminary data.</text>
</comment>
<keyword evidence="5 6" id="KW-0472">Membrane</keyword>
<evidence type="ECO:0000256" key="4">
    <source>
        <dbReference type="ARBA" id="ARBA00022989"/>
    </source>
</evidence>
<dbReference type="RefSeq" id="WP_346052664.1">
    <property type="nucleotide sequence ID" value="NZ_JAYGII010000032.1"/>
</dbReference>
<dbReference type="GO" id="GO:0005886">
    <property type="term" value="C:plasma membrane"/>
    <property type="evidence" value="ECO:0007669"/>
    <property type="project" value="UniProtKB-SubCell"/>
</dbReference>
<dbReference type="EMBL" id="JAYGII010000032">
    <property type="protein sequence ID" value="MEA5446425.1"/>
    <property type="molecule type" value="Genomic_DNA"/>
</dbReference>
<dbReference type="Pfam" id="PF12823">
    <property type="entry name" value="DUF3817"/>
    <property type="match status" value="1"/>
</dbReference>
<evidence type="ECO:0000256" key="3">
    <source>
        <dbReference type="ARBA" id="ARBA00022692"/>
    </source>
</evidence>
<evidence type="ECO:0000256" key="2">
    <source>
        <dbReference type="ARBA" id="ARBA00022475"/>
    </source>
</evidence>
<comment type="subcellular location">
    <subcellularLocation>
        <location evidence="1">Cell membrane</location>
        <topology evidence="1">Multi-pass membrane protein</topology>
    </subcellularLocation>
</comment>
<evidence type="ECO:0000259" key="7">
    <source>
        <dbReference type="Pfam" id="PF12823"/>
    </source>
</evidence>
<dbReference type="AlphaFoldDB" id="A0AAP6JG56"/>
<keyword evidence="3 6" id="KW-0812">Transmembrane</keyword>
<keyword evidence="4 6" id="KW-1133">Transmembrane helix</keyword>
<accession>A0AAP6JG56</accession>
<evidence type="ECO:0000256" key="1">
    <source>
        <dbReference type="ARBA" id="ARBA00004651"/>
    </source>
</evidence>
<dbReference type="PANTHER" id="PTHR40077:SF1">
    <property type="entry name" value="MEMBRANE PROTEIN"/>
    <property type="match status" value="1"/>
</dbReference>
<feature type="domain" description="DUF3817" evidence="7">
    <location>
        <begin position="2"/>
        <end position="89"/>
    </location>
</feature>